<feature type="transmembrane region" description="Helical" evidence="8">
    <location>
        <begin position="438"/>
        <end position="456"/>
    </location>
</feature>
<keyword evidence="4 8" id="KW-0812">Transmembrane</keyword>
<comment type="similarity">
    <text evidence="2 7">Belongs to the sodium:solute symporter (SSF) (TC 2.A.21) family.</text>
</comment>
<protein>
    <submittedName>
        <fullName evidence="9">SSS family solute:Na+ symporter</fullName>
    </submittedName>
</protein>
<feature type="transmembrane region" description="Helical" evidence="8">
    <location>
        <begin position="74"/>
        <end position="93"/>
    </location>
</feature>
<evidence type="ECO:0000256" key="5">
    <source>
        <dbReference type="ARBA" id="ARBA00022989"/>
    </source>
</evidence>
<gene>
    <name evidence="9" type="ORF">J2Z35_001517</name>
</gene>
<keyword evidence="10" id="KW-1185">Reference proteome</keyword>
<accession>A0ABS4KK56</accession>
<evidence type="ECO:0000256" key="8">
    <source>
        <dbReference type="SAM" id="Phobius"/>
    </source>
</evidence>
<feature type="transmembrane region" description="Helical" evidence="8">
    <location>
        <begin position="153"/>
        <end position="172"/>
    </location>
</feature>
<evidence type="ECO:0000313" key="9">
    <source>
        <dbReference type="EMBL" id="MBP2027720.1"/>
    </source>
</evidence>
<feature type="transmembrane region" description="Helical" evidence="8">
    <location>
        <begin position="378"/>
        <end position="401"/>
    </location>
</feature>
<evidence type="ECO:0000256" key="7">
    <source>
        <dbReference type="RuleBase" id="RU362091"/>
    </source>
</evidence>
<dbReference type="CDD" id="cd10322">
    <property type="entry name" value="SLC5sbd"/>
    <property type="match status" value="1"/>
</dbReference>
<feature type="transmembrane region" description="Helical" evidence="8">
    <location>
        <begin position="184"/>
        <end position="207"/>
    </location>
</feature>
<feature type="transmembrane region" description="Helical" evidence="8">
    <location>
        <begin position="301"/>
        <end position="333"/>
    </location>
</feature>
<evidence type="ECO:0000256" key="3">
    <source>
        <dbReference type="ARBA" id="ARBA00022448"/>
    </source>
</evidence>
<evidence type="ECO:0000313" key="10">
    <source>
        <dbReference type="Proteomes" id="UP001314903"/>
    </source>
</evidence>
<name>A0ABS4KK56_9FIRM</name>
<dbReference type="PROSITE" id="PS50283">
    <property type="entry name" value="NA_SOLUT_SYMP_3"/>
    <property type="match status" value="1"/>
</dbReference>
<feature type="transmembrane region" description="Helical" evidence="8">
    <location>
        <begin position="413"/>
        <end position="432"/>
    </location>
</feature>
<feature type="transmembrane region" description="Helical" evidence="8">
    <location>
        <begin position="260"/>
        <end position="281"/>
    </location>
</feature>
<feature type="transmembrane region" description="Helical" evidence="8">
    <location>
        <begin position="44"/>
        <end position="68"/>
    </location>
</feature>
<dbReference type="Pfam" id="PF00474">
    <property type="entry name" value="SSF"/>
    <property type="match status" value="1"/>
</dbReference>
<sequence length="458" mass="49456">MENQAYLISTVLTLVIVSFLGIRSNKKVKSSSDFVLGGRKSSSFNVSAIIVGTLVGGASTIGTAQAAYVSGFNGMWFTLGANLGCIFLGTFLVKPLRDAEISTIPEFIERYYGFKAKIASSLISSVAIFVHITGQILSSVAIFTSLFSIGENLSVVVTMILIISYIFFGGFLGSSIVGNIKTILLYLTLILSSIIVLQRFSGIVGFIDYFPFEPWFNIFSDGIFSGLGQGFSLVVGVCSTQTYLQAIFSGKTYKESVKGAYIAALLIPPIGLMSTIIGMFMRVNHPFIDSKQALPLFILEYLNPLIGGIVIGTLIISVVATGAGLTLGISTMFSRDIYSSIINKNPNDKSQMLSIRVSVIGVLALTTLMVFLNMDSLILKWAFLSMALRGTVIFIPLLGIIILKDKVPKKAGLYSMTISPLLAIVFGVFGFVNIDPLYIGMGSSFIIITLFYITSFNK</sequence>
<dbReference type="EMBL" id="JAGGLI010000014">
    <property type="protein sequence ID" value="MBP2027720.1"/>
    <property type="molecule type" value="Genomic_DNA"/>
</dbReference>
<evidence type="ECO:0000256" key="2">
    <source>
        <dbReference type="ARBA" id="ARBA00006434"/>
    </source>
</evidence>
<proteinExistence type="inferred from homology"/>
<dbReference type="InterPro" id="IPR001734">
    <property type="entry name" value="Na/solute_symporter"/>
</dbReference>
<feature type="transmembrane region" description="Helical" evidence="8">
    <location>
        <begin position="227"/>
        <end position="248"/>
    </location>
</feature>
<dbReference type="InterPro" id="IPR050277">
    <property type="entry name" value="Sodium:Solute_Symporter"/>
</dbReference>
<keyword evidence="6 8" id="KW-0472">Membrane</keyword>
<feature type="transmembrane region" description="Helical" evidence="8">
    <location>
        <begin position="6"/>
        <end position="23"/>
    </location>
</feature>
<dbReference type="Gene3D" id="1.20.1730.10">
    <property type="entry name" value="Sodium/glucose cotransporter"/>
    <property type="match status" value="1"/>
</dbReference>
<keyword evidence="5 8" id="KW-1133">Transmembrane helix</keyword>
<dbReference type="PANTHER" id="PTHR48086">
    <property type="entry name" value="SODIUM/PROLINE SYMPORTER-RELATED"/>
    <property type="match status" value="1"/>
</dbReference>
<evidence type="ECO:0000256" key="1">
    <source>
        <dbReference type="ARBA" id="ARBA00004141"/>
    </source>
</evidence>
<evidence type="ECO:0000256" key="6">
    <source>
        <dbReference type="ARBA" id="ARBA00023136"/>
    </source>
</evidence>
<comment type="caution">
    <text evidence="9">The sequence shown here is derived from an EMBL/GenBank/DDBJ whole genome shotgun (WGS) entry which is preliminary data.</text>
</comment>
<comment type="subcellular location">
    <subcellularLocation>
        <location evidence="1">Membrane</location>
        <topology evidence="1">Multi-pass membrane protein</topology>
    </subcellularLocation>
</comment>
<dbReference type="InterPro" id="IPR038377">
    <property type="entry name" value="Na/Glc_symporter_sf"/>
</dbReference>
<reference evidence="9 10" key="1">
    <citation type="submission" date="2021-03" db="EMBL/GenBank/DDBJ databases">
        <title>Genomic Encyclopedia of Type Strains, Phase IV (KMG-IV): sequencing the most valuable type-strain genomes for metagenomic binning, comparative biology and taxonomic classification.</title>
        <authorList>
            <person name="Goeker M."/>
        </authorList>
    </citation>
    <scope>NUCLEOTIDE SEQUENCE [LARGE SCALE GENOMIC DNA]</scope>
    <source>
        <strain evidence="9 10">DSM 27512</strain>
    </source>
</reference>
<dbReference type="RefSeq" id="WP_209660781.1">
    <property type="nucleotide sequence ID" value="NZ_JAGGLI010000014.1"/>
</dbReference>
<keyword evidence="3" id="KW-0813">Transport</keyword>
<feature type="transmembrane region" description="Helical" evidence="8">
    <location>
        <begin position="122"/>
        <end position="147"/>
    </location>
</feature>
<dbReference type="Proteomes" id="UP001314903">
    <property type="component" value="Unassembled WGS sequence"/>
</dbReference>
<dbReference type="PANTHER" id="PTHR48086:SF7">
    <property type="entry name" value="SODIUM-SOLUTE SYMPORTER-RELATED"/>
    <property type="match status" value="1"/>
</dbReference>
<organism evidence="9 10">
    <name type="scientific">Acetoanaerobium pronyense</name>
    <dbReference type="NCBI Taxonomy" id="1482736"/>
    <lineage>
        <taxon>Bacteria</taxon>
        <taxon>Bacillati</taxon>
        <taxon>Bacillota</taxon>
        <taxon>Clostridia</taxon>
        <taxon>Peptostreptococcales</taxon>
        <taxon>Filifactoraceae</taxon>
        <taxon>Acetoanaerobium</taxon>
    </lineage>
</organism>
<evidence type="ECO:0000256" key="4">
    <source>
        <dbReference type="ARBA" id="ARBA00022692"/>
    </source>
</evidence>
<feature type="transmembrane region" description="Helical" evidence="8">
    <location>
        <begin position="353"/>
        <end position="372"/>
    </location>
</feature>